<proteinExistence type="predicted"/>
<sequence>MRKKRGNSDCGIPIPVVPDSLEVLLPSWSSSHRALGPCLSLPFGDFHGFHAAH</sequence>
<gene>
    <name evidence="1" type="ORF">HAT2_00685</name>
</gene>
<reference evidence="1 2" key="1">
    <citation type="submission" date="2018-07" db="EMBL/GenBank/DDBJ databases">
        <title>Comparative genomics of the Candidatus Parilichlamydiaceae reveals evidence of convergent evolution and genome reduction in the phylum Chlamydiae.</title>
        <authorList>
            <person name="Taylor-Brown A."/>
            <person name="Polkinghorne A."/>
        </authorList>
    </citation>
    <scope>NUCLEOTIDE SEQUENCE [LARGE SCALE GENOMIC DNA]</scope>
    <source>
        <strain evidence="1 2">Hat2</strain>
    </source>
</reference>
<name>A0A369KET3_9BACT</name>
<dbReference type="EMBL" id="QQBG01000026">
    <property type="protein sequence ID" value="RDB31205.1"/>
    <property type="molecule type" value="Genomic_DNA"/>
</dbReference>
<dbReference type="AlphaFoldDB" id="A0A369KET3"/>
<evidence type="ECO:0000313" key="2">
    <source>
        <dbReference type="Proteomes" id="UP000253816"/>
    </source>
</evidence>
<organism evidence="1 2">
    <name type="scientific">Candidatus Similichlamydia laticola</name>
    <dbReference type="NCBI Taxonomy" id="2170265"/>
    <lineage>
        <taxon>Bacteria</taxon>
        <taxon>Pseudomonadati</taxon>
        <taxon>Chlamydiota</taxon>
        <taxon>Chlamydiia</taxon>
        <taxon>Parachlamydiales</taxon>
        <taxon>Candidatus Parilichlamydiaceae</taxon>
        <taxon>Candidatus Similichlamydia</taxon>
    </lineage>
</organism>
<accession>A0A369KET3</accession>
<evidence type="ECO:0000313" key="1">
    <source>
        <dbReference type="EMBL" id="RDB31205.1"/>
    </source>
</evidence>
<protein>
    <submittedName>
        <fullName evidence="1">Uncharacterized protein</fullName>
    </submittedName>
</protein>
<dbReference type="Proteomes" id="UP000253816">
    <property type="component" value="Unassembled WGS sequence"/>
</dbReference>
<comment type="caution">
    <text evidence="1">The sequence shown here is derived from an EMBL/GenBank/DDBJ whole genome shotgun (WGS) entry which is preliminary data.</text>
</comment>
<keyword evidence="2" id="KW-1185">Reference proteome</keyword>